<organism evidence="2 3">
    <name type="scientific">Mycena indigotica</name>
    <dbReference type="NCBI Taxonomy" id="2126181"/>
    <lineage>
        <taxon>Eukaryota</taxon>
        <taxon>Fungi</taxon>
        <taxon>Dikarya</taxon>
        <taxon>Basidiomycota</taxon>
        <taxon>Agaricomycotina</taxon>
        <taxon>Agaricomycetes</taxon>
        <taxon>Agaricomycetidae</taxon>
        <taxon>Agaricales</taxon>
        <taxon>Marasmiineae</taxon>
        <taxon>Mycenaceae</taxon>
        <taxon>Mycena</taxon>
    </lineage>
</organism>
<evidence type="ECO:0000313" key="2">
    <source>
        <dbReference type="EMBL" id="KAF7316157.1"/>
    </source>
</evidence>
<dbReference type="RefSeq" id="XP_037226180.1">
    <property type="nucleotide sequence ID" value="XM_037358270.1"/>
</dbReference>
<dbReference type="OrthoDB" id="2861608at2759"/>
<reference evidence="2" key="1">
    <citation type="submission" date="2020-05" db="EMBL/GenBank/DDBJ databases">
        <title>Mycena genomes resolve the evolution of fungal bioluminescence.</title>
        <authorList>
            <person name="Tsai I.J."/>
        </authorList>
    </citation>
    <scope>NUCLEOTIDE SEQUENCE</scope>
    <source>
        <strain evidence="2">171206Taipei</strain>
    </source>
</reference>
<dbReference type="GO" id="GO:0000981">
    <property type="term" value="F:DNA-binding transcription factor activity, RNA polymerase II-specific"/>
    <property type="evidence" value="ECO:0007669"/>
    <property type="project" value="InterPro"/>
</dbReference>
<dbReference type="PROSITE" id="PS00463">
    <property type="entry name" value="ZN2_CY6_FUNGAL_1"/>
    <property type="match status" value="1"/>
</dbReference>
<proteinExistence type="predicted"/>
<keyword evidence="3" id="KW-1185">Reference proteome</keyword>
<dbReference type="AlphaFoldDB" id="A0A8H6WFV5"/>
<feature type="domain" description="Zn(2)-C6 fungal-type" evidence="1">
    <location>
        <begin position="10"/>
        <end position="42"/>
    </location>
</feature>
<evidence type="ECO:0000259" key="1">
    <source>
        <dbReference type="PROSITE" id="PS50048"/>
    </source>
</evidence>
<dbReference type="GeneID" id="59340786"/>
<dbReference type="GO" id="GO:0008270">
    <property type="term" value="F:zinc ion binding"/>
    <property type="evidence" value="ECO:0007669"/>
    <property type="project" value="InterPro"/>
</dbReference>
<dbReference type="SUPFAM" id="SSF57701">
    <property type="entry name" value="Zn2/Cys6 DNA-binding domain"/>
    <property type="match status" value="1"/>
</dbReference>
<accession>A0A8H6WFV5</accession>
<dbReference type="Gene3D" id="4.10.240.10">
    <property type="entry name" value="Zn(2)-C6 fungal-type DNA-binding domain"/>
    <property type="match status" value="1"/>
</dbReference>
<sequence>MLSSQKKPPACDSCKAKRVLCHPQPDGQPCPRCVEKQILCKTTYIPRGRRKKTTSALDPLAQQLPNIPSDPAIELLSNPELVKHLFTCLPNLPQHRHPLFQDLNVGKVLAAASWKLDLLHPQLSALAHCICAVTASVAFHPAIVGSDIDLPSSMSDPKYFYLGADLRVFGSRRSQARKLLQERALRVALDTHVHIEVSPYNALSCFILDSLEEDIEHSSRPWAASYMSHFRTLMVSMPDTQPDRPLWAGYFMAESLRAVMHRKPVLVTHADQLFISQGAPPSLESFLEASQKETSLLSPKSRANLAFDCIHPFLFHATRLCRELYETISGDFARRQPISEPALRNIVETFTTIQGLLSSCFGEMDFPTESMLQQAKELAQTTRPETSTDLRLCAFGMSVIFAGLVLTLHTELERRAAEAEAVVPSSHSSKPAMPQQSRWASERIAFLRSQVHALALSALPDINRVLTLSAFPLRGLAGLWTNIMGWAEFCIQEADCRGGIAGIGTGANARGNATTEETAHIYEHILHSLKGIGYLHVSPRLDSLIERMEAHLVAYRSSQQPSTADDMAMSVFTSNMDSFGSGPREMGPASDTMSFLLDGSWMVNVLRSC</sequence>
<gene>
    <name evidence="2" type="ORF">MIND_00133900</name>
</gene>
<dbReference type="EMBL" id="JACAZF010000001">
    <property type="protein sequence ID" value="KAF7316157.1"/>
    <property type="molecule type" value="Genomic_DNA"/>
</dbReference>
<dbReference type="Proteomes" id="UP000636479">
    <property type="component" value="Unassembled WGS sequence"/>
</dbReference>
<dbReference type="InterPro" id="IPR001138">
    <property type="entry name" value="Zn2Cys6_DnaBD"/>
</dbReference>
<dbReference type="InterPro" id="IPR036864">
    <property type="entry name" value="Zn2-C6_fun-type_DNA-bd_sf"/>
</dbReference>
<dbReference type="PROSITE" id="PS50048">
    <property type="entry name" value="ZN2_CY6_FUNGAL_2"/>
    <property type="match status" value="1"/>
</dbReference>
<protein>
    <submittedName>
        <fullName evidence="2">Zn(2)-C6 fungal-type domain-containing protein</fullName>
    </submittedName>
</protein>
<dbReference type="CDD" id="cd00067">
    <property type="entry name" value="GAL4"/>
    <property type="match status" value="1"/>
</dbReference>
<comment type="caution">
    <text evidence="2">The sequence shown here is derived from an EMBL/GenBank/DDBJ whole genome shotgun (WGS) entry which is preliminary data.</text>
</comment>
<name>A0A8H6WFV5_9AGAR</name>
<evidence type="ECO:0000313" key="3">
    <source>
        <dbReference type="Proteomes" id="UP000636479"/>
    </source>
</evidence>